<dbReference type="Proteomes" id="UP000626109">
    <property type="component" value="Unassembled WGS sequence"/>
</dbReference>
<feature type="transmembrane region" description="Helical" evidence="1">
    <location>
        <begin position="35"/>
        <end position="58"/>
    </location>
</feature>
<evidence type="ECO:0000313" key="2">
    <source>
        <dbReference type="EMBL" id="CAE8741190.1"/>
    </source>
</evidence>
<comment type="caution">
    <text evidence="2">The sequence shown here is derived from an EMBL/GenBank/DDBJ whole genome shotgun (WGS) entry which is preliminary data.</text>
</comment>
<protein>
    <submittedName>
        <fullName evidence="2">Uncharacterized protein</fullName>
    </submittedName>
</protein>
<evidence type="ECO:0000256" key="1">
    <source>
        <dbReference type="SAM" id="Phobius"/>
    </source>
</evidence>
<name>A0A813LXY3_POLGL</name>
<keyword evidence="1" id="KW-1133">Transmembrane helix</keyword>
<dbReference type="AlphaFoldDB" id="A0A813LXY3"/>
<sequence length="107" mass="11915">MLLEPSVIELSEWKVPQVTGLAWTAMGGAMLYMEAATVVAVVVVVVVVVVAAAVLVNFYTSQFIVFFTCTLIDSLNYYTTDNINLLLQEVLLSTPFCFHYVSHCRQF</sequence>
<gene>
    <name evidence="2" type="ORF">PGLA2088_LOCUS50343</name>
</gene>
<accession>A0A813LXY3</accession>
<evidence type="ECO:0000313" key="3">
    <source>
        <dbReference type="Proteomes" id="UP000626109"/>
    </source>
</evidence>
<proteinExistence type="predicted"/>
<keyword evidence="1" id="KW-0472">Membrane</keyword>
<dbReference type="EMBL" id="CAJNNW010037360">
    <property type="protein sequence ID" value="CAE8741190.1"/>
    <property type="molecule type" value="Genomic_DNA"/>
</dbReference>
<reference evidence="2" key="1">
    <citation type="submission" date="2021-02" db="EMBL/GenBank/DDBJ databases">
        <authorList>
            <person name="Dougan E. K."/>
            <person name="Rhodes N."/>
            <person name="Thang M."/>
            <person name="Chan C."/>
        </authorList>
    </citation>
    <scope>NUCLEOTIDE SEQUENCE</scope>
</reference>
<keyword evidence="1" id="KW-0812">Transmembrane</keyword>
<organism evidence="2 3">
    <name type="scientific">Polarella glacialis</name>
    <name type="common">Dinoflagellate</name>
    <dbReference type="NCBI Taxonomy" id="89957"/>
    <lineage>
        <taxon>Eukaryota</taxon>
        <taxon>Sar</taxon>
        <taxon>Alveolata</taxon>
        <taxon>Dinophyceae</taxon>
        <taxon>Suessiales</taxon>
        <taxon>Suessiaceae</taxon>
        <taxon>Polarella</taxon>
    </lineage>
</organism>